<dbReference type="EMBL" id="JARXIC010000008">
    <property type="protein sequence ID" value="MDQ8194050.1"/>
    <property type="molecule type" value="Genomic_DNA"/>
</dbReference>
<sequence>MINYVGQKQNNFLRWLISYPQSSSSDLEQLDLPSSDFSEDQVTLVNSGTLGTSSANNPQNIIRAPLVEIDTSAAERYAWVVMDEGVKANISLPALVDTSGWGSEPIQSISKYGSPSSSGISNISALSAFGPSEENNSLTRITSHASGSLAFNEAGGDLDVYKGLFHELTTHSQSVLSDVVNGGLKKDLSLLSEYTNLSASSFTPRFLYSQGNSQSYASEPSWSYLLDYMSSYRSPILSLNGDDVPRINSAVSDWTLDTNQMLSPRQSYAPTPAITRIQMVFSLIAMRTGNNNRESAIQNLSGDTYEKGKFRVLFLIASPVVTLYNPYNVPLDTKNLYLSMSGIPIGFTFKRADHSNYANVVPLSNRPVPFDAFTLNPNNSPRIQSEGVEFVFSISASDDSDDDFTLAPGETIVISPFADDSNTSAGNLSNWKSDKQSDYNLMRGQPGYIEGAGLIYDYLVPSNNNPHANYDYENQTDTITLTTEDGTLSLSNAQPNIGNGGTDLIAILPHDEMQVDVDFAQPHFPESADNIPFKIELYDAHPFADSVTVNRLGSYTFDYGDDINILRTAAEKFTTDTFPINQNLVWGSDIFPRSGNLGNYTVSQLVTTPIAVLDIFAQTTLSNNTPALPWAFSNPTTLAGINKFDNLSTFNQSYQITLRAPTIPSVEIDSENHGFSFTGISSLEGTKFGTHFEQPLQPLQSLASLQHANLASSGYLPKVDYVVGNSRTNPLISTESTVTFNTDLNYDLVDHSYLSNYTLWDSYYLSTLATYRSVIAPSGPTLASNLDNFLSGSPLINPNIRLNTQTYDNSTIRSELMDESDSLRPDAYQKLSTYQYVDGGFNVNSTSVSAWKALLTSVSSQSIDSPPLVQEINDADYDISYTTANRYTYSRYRVTNHNNSFDADATNTAPSTTRSSPAAHAAWQGYRDLTEAQVDALAQNIVNEVKARGPFLSLSEFINRKLGSDASDMRNKMGAIESAITQTDINDTLKADMGVDIDISSLSLPNLSYTTENTATGIPGFLSQADILQQIGQKISARSDTFRIRVYGDTVNPLTGETYRAYCEAIVQRTPDYVDPNLEPWDPPSPNDLGRRFTIQSLRWLNEDDI</sequence>
<proteinExistence type="predicted"/>
<comment type="caution">
    <text evidence="1">The sequence shown here is derived from an EMBL/GenBank/DDBJ whole genome shotgun (WGS) entry which is preliminary data.</text>
</comment>
<evidence type="ECO:0000313" key="2">
    <source>
        <dbReference type="Proteomes" id="UP001243717"/>
    </source>
</evidence>
<gene>
    <name evidence="1" type="ORF">QEH59_06420</name>
</gene>
<evidence type="ECO:0000313" key="1">
    <source>
        <dbReference type="EMBL" id="MDQ8194050.1"/>
    </source>
</evidence>
<dbReference type="Proteomes" id="UP001243717">
    <property type="component" value="Unassembled WGS sequence"/>
</dbReference>
<name>A0ABU1AJL5_9BACT</name>
<dbReference type="RefSeq" id="WP_308984533.1">
    <property type="nucleotide sequence ID" value="NZ_JARXIC010000008.1"/>
</dbReference>
<keyword evidence="2" id="KW-1185">Reference proteome</keyword>
<protein>
    <submittedName>
        <fullName evidence="1">Uncharacterized protein</fullName>
    </submittedName>
</protein>
<reference evidence="1 2" key="1">
    <citation type="submission" date="2023-04" db="EMBL/GenBank/DDBJ databases">
        <title>A novel bacteria isolated from coastal sediment.</title>
        <authorList>
            <person name="Liu X.-J."/>
            <person name="Du Z.-J."/>
        </authorList>
    </citation>
    <scope>NUCLEOTIDE SEQUENCE [LARGE SCALE GENOMIC DNA]</scope>
    <source>
        <strain evidence="1 2">SDUM461004</strain>
    </source>
</reference>
<accession>A0ABU1AJL5</accession>
<organism evidence="1 2">
    <name type="scientific">Thalassobacterium sedimentorum</name>
    <dbReference type="NCBI Taxonomy" id="3041258"/>
    <lineage>
        <taxon>Bacteria</taxon>
        <taxon>Pseudomonadati</taxon>
        <taxon>Verrucomicrobiota</taxon>
        <taxon>Opitutia</taxon>
        <taxon>Puniceicoccales</taxon>
        <taxon>Coraliomargaritaceae</taxon>
        <taxon>Thalassobacterium</taxon>
    </lineage>
</organism>